<protein>
    <submittedName>
        <fullName evidence="3">DUF3352 domain-containing protein</fullName>
    </submittedName>
</protein>
<feature type="region of interest" description="Disordered" evidence="1">
    <location>
        <begin position="687"/>
        <end position="724"/>
    </location>
</feature>
<dbReference type="EMBL" id="QXHD01000004">
    <property type="protein sequence ID" value="NEZ55542.1"/>
    <property type="molecule type" value="Genomic_DNA"/>
</dbReference>
<comment type="caution">
    <text evidence="3">The sequence shown here is derived from an EMBL/GenBank/DDBJ whole genome shotgun (WGS) entry which is preliminary data.</text>
</comment>
<keyword evidence="2" id="KW-0732">Signal</keyword>
<feature type="compositionally biased region" description="Acidic residues" evidence="1">
    <location>
        <begin position="694"/>
        <end position="724"/>
    </location>
</feature>
<feature type="signal peptide" evidence="2">
    <location>
        <begin position="1"/>
        <end position="21"/>
    </location>
</feature>
<keyword evidence="4" id="KW-1185">Reference proteome</keyword>
<gene>
    <name evidence="3" type="ORF">DXZ20_07615</name>
</gene>
<dbReference type="Proteomes" id="UP000481033">
    <property type="component" value="Unassembled WGS sequence"/>
</dbReference>
<evidence type="ECO:0000313" key="3">
    <source>
        <dbReference type="EMBL" id="NEZ55542.1"/>
    </source>
</evidence>
<reference evidence="3 4" key="1">
    <citation type="journal article" date="2020" name="Microb. Ecol.">
        <title>Ecogenomics of the Marine Benthic Filamentous Cyanobacterium Adonisia.</title>
        <authorList>
            <person name="Walter J.M."/>
            <person name="Coutinho F.H."/>
            <person name="Leomil L."/>
            <person name="Hargreaves P.I."/>
            <person name="Campeao M.E."/>
            <person name="Vieira V.V."/>
            <person name="Silva B.S."/>
            <person name="Fistarol G.O."/>
            <person name="Salomon P.S."/>
            <person name="Sawabe T."/>
            <person name="Mino S."/>
            <person name="Hosokawa M."/>
            <person name="Miyashita H."/>
            <person name="Maruyama F."/>
            <person name="van Verk M.C."/>
            <person name="Dutilh B.E."/>
            <person name="Thompson C.C."/>
            <person name="Thompson F.L."/>
        </authorList>
    </citation>
    <scope>NUCLEOTIDE SEQUENCE [LARGE SCALE GENOMIC DNA]</scope>
    <source>
        <strain evidence="3 4">CCMR0081</strain>
    </source>
</reference>
<dbReference type="InterPro" id="IPR021787">
    <property type="entry name" value="DUF3352"/>
</dbReference>
<dbReference type="RefSeq" id="WP_163697439.1">
    <property type="nucleotide sequence ID" value="NZ_QXHD01000004.1"/>
</dbReference>
<feature type="chain" id="PRO_5026978224" evidence="2">
    <location>
        <begin position="22"/>
        <end position="724"/>
    </location>
</feature>
<organism evidence="3 4">
    <name type="scientific">Adonisia turfae CCMR0081</name>
    <dbReference type="NCBI Taxonomy" id="2292702"/>
    <lineage>
        <taxon>Bacteria</taxon>
        <taxon>Bacillati</taxon>
        <taxon>Cyanobacteriota</taxon>
        <taxon>Adonisia</taxon>
        <taxon>Adonisia turfae</taxon>
    </lineage>
</organism>
<dbReference type="Pfam" id="PF11832">
    <property type="entry name" value="DUF3352"/>
    <property type="match status" value="2"/>
</dbReference>
<proteinExistence type="predicted"/>
<dbReference type="AlphaFoldDB" id="A0A6M0RIF0"/>
<evidence type="ECO:0000313" key="4">
    <source>
        <dbReference type="Proteomes" id="UP000481033"/>
    </source>
</evidence>
<name>A0A6M0RIF0_9CYAN</name>
<evidence type="ECO:0000256" key="1">
    <source>
        <dbReference type="SAM" id="MobiDB-lite"/>
    </source>
</evidence>
<feature type="region of interest" description="Disordered" evidence="1">
    <location>
        <begin position="23"/>
        <end position="46"/>
    </location>
</feature>
<evidence type="ECO:0000256" key="2">
    <source>
        <dbReference type="SAM" id="SignalP"/>
    </source>
</evidence>
<accession>A0A6M0RIF0</accession>
<sequence length="724" mass="78548">MINRWGTAAIALAFFATPLAAQEPSLEKSEQIEESAPAVPDRSEGVPVILESPLEGSEAMPVAKPESEETIDEFEIESAIDVTELRASLEELLPTSASAPPIIANILPVDTPAAIIVNTRDDAWSALKQYTLFAQLSEAFGVEPSPQALPLLPLGMNYAEDVQPWVGDSVAIALLPIPSVRTINPVERMVTILPIEDAAAFIDFIPTLAEARTALPEKHSYRTFPIWLWPDEFVPYDYSWDDFPEEIEPEEFPAPVEFNSADLASPNAALRSYRQPEPPYIYIPDGTYSEDGYTIPGYAVAHLGNYIVAAETIDSLRQWIEYQTQDGPKLTSNPSFAKTQSHPQAQNSLAIIYGNVGQLLSFEFSNPFQDFGLPPIPQPSLSERAAMSNLFSNVTFDALIYPEDKGIHLEAHLYTEGVLPDLPPSPNADHSILGLIPAATYFMGSGYDISGFWNDVSSAFSLNEMTSGLIETARSIVALATGLDLDTDILGWMDGEYSIFLFPSQSGLLNSFFPGLGLEAGVLLETSNRPAAEIALAALDDVAGEDVALSTEIADHATTNWLYDINGDSQRESVLTHTWINDDTLAFTSGNGAMERLVMPAGFHALSRHSTFQNATSTFPTPNNGYLYVNASSTLAFFYNLFGFNQATDPWAADIRGYFGTVRSLSLSTSSSTQQFQIDALLGLAASDPPAAGAEEESAEDIETTEETADEAETTEETGANGEE</sequence>